<keyword evidence="2" id="KW-1133">Transmembrane helix</keyword>
<evidence type="ECO:0008006" key="5">
    <source>
        <dbReference type="Google" id="ProtNLM"/>
    </source>
</evidence>
<feature type="transmembrane region" description="Helical" evidence="2">
    <location>
        <begin position="48"/>
        <end position="70"/>
    </location>
</feature>
<dbReference type="AlphaFoldDB" id="A0A918X1J5"/>
<evidence type="ECO:0000313" key="3">
    <source>
        <dbReference type="EMBL" id="GHD03578.1"/>
    </source>
</evidence>
<comment type="caution">
    <text evidence="3">The sequence shown here is derived from an EMBL/GenBank/DDBJ whole genome shotgun (WGS) entry which is preliminary data.</text>
</comment>
<evidence type="ECO:0000313" key="4">
    <source>
        <dbReference type="Proteomes" id="UP000638353"/>
    </source>
</evidence>
<protein>
    <recommendedName>
        <fullName evidence="5">Transmembrane protein</fullName>
    </recommendedName>
</protein>
<accession>A0A918X1J5</accession>
<feature type="transmembrane region" description="Helical" evidence="2">
    <location>
        <begin position="90"/>
        <end position="111"/>
    </location>
</feature>
<sequence>MHMKRSTADAGLTAAGPANSAQKVPTWGPQTPLGLLRDSADHDPSAKWIRLAAVLVLVPAMLIILMFLGLSPMALDHCEPTEPCYDQITGAIYVSFGSLIVGALLFLASLALPSHRKFRAARWYLVAGTVGALALSFGSLWSL</sequence>
<keyword evidence="2" id="KW-0472">Membrane</keyword>
<evidence type="ECO:0000256" key="1">
    <source>
        <dbReference type="SAM" id="MobiDB-lite"/>
    </source>
</evidence>
<reference evidence="3" key="1">
    <citation type="journal article" date="2014" name="Int. J. Syst. Evol. Microbiol.">
        <title>Complete genome sequence of Corynebacterium casei LMG S-19264T (=DSM 44701T), isolated from a smear-ripened cheese.</title>
        <authorList>
            <consortium name="US DOE Joint Genome Institute (JGI-PGF)"/>
            <person name="Walter F."/>
            <person name="Albersmeier A."/>
            <person name="Kalinowski J."/>
            <person name="Ruckert C."/>
        </authorList>
    </citation>
    <scope>NUCLEOTIDE SEQUENCE</scope>
    <source>
        <strain evidence="3">JCM 4637</strain>
    </source>
</reference>
<name>A0A918X1J5_9ACTN</name>
<organism evidence="3 4">
    <name type="scientific">Streptomyces finlayi</name>
    <dbReference type="NCBI Taxonomy" id="67296"/>
    <lineage>
        <taxon>Bacteria</taxon>
        <taxon>Bacillati</taxon>
        <taxon>Actinomycetota</taxon>
        <taxon>Actinomycetes</taxon>
        <taxon>Kitasatosporales</taxon>
        <taxon>Streptomycetaceae</taxon>
        <taxon>Streptomyces</taxon>
    </lineage>
</organism>
<gene>
    <name evidence="3" type="ORF">GCM10010334_51580</name>
</gene>
<dbReference type="Proteomes" id="UP000638353">
    <property type="component" value="Unassembled WGS sequence"/>
</dbReference>
<keyword evidence="2" id="KW-0812">Transmembrane</keyword>
<feature type="region of interest" description="Disordered" evidence="1">
    <location>
        <begin position="1"/>
        <end position="27"/>
    </location>
</feature>
<proteinExistence type="predicted"/>
<evidence type="ECO:0000256" key="2">
    <source>
        <dbReference type="SAM" id="Phobius"/>
    </source>
</evidence>
<feature type="transmembrane region" description="Helical" evidence="2">
    <location>
        <begin position="123"/>
        <end position="141"/>
    </location>
</feature>
<reference evidence="3" key="2">
    <citation type="submission" date="2020-09" db="EMBL/GenBank/DDBJ databases">
        <authorList>
            <person name="Sun Q."/>
            <person name="Ohkuma M."/>
        </authorList>
    </citation>
    <scope>NUCLEOTIDE SEQUENCE</scope>
    <source>
        <strain evidence="3">JCM 4637</strain>
    </source>
</reference>
<dbReference type="EMBL" id="BMVC01000010">
    <property type="protein sequence ID" value="GHD03578.1"/>
    <property type="molecule type" value="Genomic_DNA"/>
</dbReference>